<dbReference type="GeneID" id="5993214"/>
<dbReference type="OMA" id="GVEGCHE"/>
<gene>
    <name evidence="2" type="ORF">AO090023000694</name>
</gene>
<reference evidence="2 3" key="1">
    <citation type="journal article" date="2005" name="Nature">
        <title>Genome sequencing and analysis of Aspergillus oryzae.</title>
        <authorList>
            <person name="Machida M."/>
            <person name="Asai K."/>
            <person name="Sano M."/>
            <person name="Tanaka T."/>
            <person name="Kumagai T."/>
            <person name="Terai G."/>
            <person name="Kusumoto K."/>
            <person name="Arima T."/>
            <person name="Akita O."/>
            <person name="Kashiwagi Y."/>
            <person name="Abe K."/>
            <person name="Gomi K."/>
            <person name="Horiuchi H."/>
            <person name="Kitamoto K."/>
            <person name="Kobayashi T."/>
            <person name="Takeuchi M."/>
            <person name="Denning D.W."/>
            <person name="Galagan J.E."/>
            <person name="Nierman W.C."/>
            <person name="Yu J."/>
            <person name="Archer D.B."/>
            <person name="Bennett J.W."/>
            <person name="Bhatnagar D."/>
            <person name="Cleveland T.E."/>
            <person name="Fedorova N.D."/>
            <person name="Gotoh O."/>
            <person name="Horikawa H."/>
            <person name="Hosoyama A."/>
            <person name="Ichinomiya M."/>
            <person name="Igarashi R."/>
            <person name="Iwashita K."/>
            <person name="Juvvadi P.R."/>
            <person name="Kato M."/>
            <person name="Kato Y."/>
            <person name="Kin T."/>
            <person name="Kokubun A."/>
            <person name="Maeda H."/>
            <person name="Maeyama N."/>
            <person name="Maruyama J."/>
            <person name="Nagasaki H."/>
            <person name="Nakajima T."/>
            <person name="Oda K."/>
            <person name="Okada K."/>
            <person name="Paulsen I."/>
            <person name="Sakamoto K."/>
            <person name="Sawano T."/>
            <person name="Takahashi M."/>
            <person name="Takase K."/>
            <person name="Terabayashi Y."/>
            <person name="Wortman J."/>
            <person name="Yamada O."/>
            <person name="Yamagata Y."/>
            <person name="Anazawa H."/>
            <person name="Hata Y."/>
            <person name="Koide Y."/>
            <person name="Komori T."/>
            <person name="Koyama Y."/>
            <person name="Minetoki T."/>
            <person name="Suharnan S."/>
            <person name="Tanaka A."/>
            <person name="Isono K."/>
            <person name="Kuhara S."/>
            <person name="Ogasawara N."/>
            <person name="Kikuchi H."/>
        </authorList>
    </citation>
    <scope>NUCLEOTIDE SEQUENCE [LARGE SCALE GENOMIC DNA]</scope>
    <source>
        <strain evidence="3">ATCC 42149 / RIB 40</strain>
    </source>
</reference>
<proteinExistence type="predicted"/>
<dbReference type="EMBL" id="AP007157">
    <property type="protein sequence ID" value="BAE59210.1"/>
    <property type="molecule type" value="Genomic_DNA"/>
</dbReference>
<name>Q2UGV5_ASPOR</name>
<feature type="region of interest" description="Disordered" evidence="1">
    <location>
        <begin position="1"/>
        <end position="41"/>
    </location>
</feature>
<dbReference type="HOGENOM" id="CLU_2133008_0_0_1"/>
<accession>Q2UGV5</accession>
<protein>
    <submittedName>
        <fullName evidence="2">DNA, SC023</fullName>
    </submittedName>
</protein>
<dbReference type="KEGG" id="aor:AO090023000694"/>
<evidence type="ECO:0000256" key="1">
    <source>
        <dbReference type="SAM" id="MobiDB-lite"/>
    </source>
</evidence>
<dbReference type="EMBL" id="BA000051">
    <property type="protein sequence ID" value="BAE59210.1"/>
    <property type="molecule type" value="Genomic_DNA"/>
</dbReference>
<evidence type="ECO:0000313" key="3">
    <source>
        <dbReference type="Proteomes" id="UP000006564"/>
    </source>
</evidence>
<organism evidence="2 3">
    <name type="scientific">Aspergillus oryzae (strain ATCC 42149 / RIB 40)</name>
    <name type="common">Yellow koji mold</name>
    <dbReference type="NCBI Taxonomy" id="510516"/>
    <lineage>
        <taxon>Eukaryota</taxon>
        <taxon>Fungi</taxon>
        <taxon>Dikarya</taxon>
        <taxon>Ascomycota</taxon>
        <taxon>Pezizomycotina</taxon>
        <taxon>Eurotiomycetes</taxon>
        <taxon>Eurotiomycetidae</taxon>
        <taxon>Eurotiales</taxon>
        <taxon>Aspergillaceae</taxon>
        <taxon>Aspergillus</taxon>
        <taxon>Aspergillus subgen. Circumdati</taxon>
    </lineage>
</organism>
<dbReference type="VEuPathDB" id="FungiDB:AO090023000694"/>
<dbReference type="AlphaFoldDB" id="Q2UGV5"/>
<dbReference type="RefSeq" id="XP_023090715.1">
    <property type="nucleotide sequence ID" value="XM_023235719.1"/>
</dbReference>
<evidence type="ECO:0000313" key="2">
    <source>
        <dbReference type="EMBL" id="BAE59210.1"/>
    </source>
</evidence>
<keyword evidence="3" id="KW-1185">Reference proteome</keyword>
<dbReference type="Proteomes" id="UP000006564">
    <property type="component" value="Chromosome 3"/>
</dbReference>
<sequence>MGRSWVEFSGGSTGVEGCHETGRGRPGSRPLKDESSSTKGRFFSRTQCFSVRRASSDEGPVTGEIGDICSESLSMDCRKKLGHGGAPPLSRISSVLGSLEVDARQNDIKSEGKEENKIKVSS</sequence>